<dbReference type="EMBL" id="AP028654">
    <property type="protein sequence ID" value="BEP29962.1"/>
    <property type="molecule type" value="Genomic_DNA"/>
</dbReference>
<dbReference type="InterPro" id="IPR023883">
    <property type="entry name" value="CHP03980_redox-disulphide"/>
</dbReference>
<name>A0AAU9EAZ2_9FIRM</name>
<dbReference type="InterPro" id="IPR015077">
    <property type="entry name" value="DUF1858"/>
</dbReference>
<protein>
    <submittedName>
        <fullName evidence="2">DUF1858 domain-containing protein</fullName>
    </submittedName>
</protein>
<dbReference type="Proteomes" id="UP001321786">
    <property type="component" value="Chromosome"/>
</dbReference>
<dbReference type="PANTHER" id="PTHR39341">
    <property type="entry name" value="BSL7085 PROTEIN"/>
    <property type="match status" value="1"/>
</dbReference>
<dbReference type="PANTHER" id="PTHR39341:SF1">
    <property type="entry name" value="DUF1858 DOMAIN-CONTAINING PROTEIN"/>
    <property type="match status" value="1"/>
</dbReference>
<feature type="domain" description="DUF1858" evidence="1">
    <location>
        <begin position="2"/>
        <end position="55"/>
    </location>
</feature>
<evidence type="ECO:0000313" key="3">
    <source>
        <dbReference type="Proteomes" id="UP001321786"/>
    </source>
</evidence>
<dbReference type="NCBIfam" id="TIGR03980">
    <property type="entry name" value="prismane_assoc"/>
    <property type="match status" value="1"/>
</dbReference>
<reference evidence="2 3" key="1">
    <citation type="submission" date="2023-08" db="EMBL/GenBank/DDBJ databases">
        <title>Helicovermis profunda gen. nov., sp. nov., a novel mesophilic, fermentative bacterium within the Bacillota from a deep-sea hydrothermal vent chimney.</title>
        <authorList>
            <person name="Miyazaki U."/>
            <person name="Mizutani D."/>
            <person name="Hashimoto Y."/>
            <person name="Tame A."/>
            <person name="Sawayama S."/>
            <person name="Miyazaki J."/>
            <person name="Takai K."/>
            <person name="Nakagawa S."/>
        </authorList>
    </citation>
    <scope>NUCLEOTIDE SEQUENCE [LARGE SCALE GENOMIC DNA]</scope>
    <source>
        <strain evidence="2 3">S502</strain>
    </source>
</reference>
<dbReference type="Gene3D" id="1.10.3910.10">
    <property type="entry name" value="SP0561-like"/>
    <property type="match status" value="1"/>
</dbReference>
<evidence type="ECO:0000259" key="1">
    <source>
        <dbReference type="Pfam" id="PF08984"/>
    </source>
</evidence>
<organism evidence="2 3">
    <name type="scientific">Helicovermis profundi</name>
    <dbReference type="NCBI Taxonomy" id="3065157"/>
    <lineage>
        <taxon>Bacteria</taxon>
        <taxon>Bacillati</taxon>
        <taxon>Bacillota</taxon>
        <taxon>Clostridia</taxon>
        <taxon>Helicovermis</taxon>
    </lineage>
</organism>
<dbReference type="SUPFAM" id="SSF140683">
    <property type="entry name" value="SP0561-like"/>
    <property type="match status" value="1"/>
</dbReference>
<dbReference type="KEGG" id="hprf:HLPR_22930"/>
<keyword evidence="3" id="KW-1185">Reference proteome</keyword>
<evidence type="ECO:0000313" key="2">
    <source>
        <dbReference type="EMBL" id="BEP29962.1"/>
    </source>
</evidence>
<proteinExistence type="predicted"/>
<accession>A0AAU9EAZ2</accession>
<gene>
    <name evidence="2" type="ORF">HLPR_22930</name>
</gene>
<dbReference type="Pfam" id="PF08984">
    <property type="entry name" value="DUF1858"/>
    <property type="match status" value="1"/>
</dbReference>
<dbReference type="InterPro" id="IPR038062">
    <property type="entry name" value="ScdA-like_N_sf"/>
</dbReference>
<sequence>MITKDSLIGDIIMKYPKAVEILMNNGMGCVGCPSSQIESIDQAAAIHGMDIEKLLEELNKAL</sequence>
<dbReference type="AlphaFoldDB" id="A0AAU9EAZ2"/>